<accession>A0ABU1RYR4</accession>
<dbReference type="RefSeq" id="WP_310002957.1">
    <property type="nucleotide sequence ID" value="NZ_JAVDTX010000001.1"/>
</dbReference>
<evidence type="ECO:0000313" key="2">
    <source>
        <dbReference type="Proteomes" id="UP001261871"/>
    </source>
</evidence>
<evidence type="ECO:0000313" key="1">
    <source>
        <dbReference type="EMBL" id="MDR6843495.1"/>
    </source>
</evidence>
<proteinExistence type="predicted"/>
<keyword evidence="2" id="KW-1185">Reference proteome</keyword>
<reference evidence="1 2" key="1">
    <citation type="submission" date="2023-07" db="EMBL/GenBank/DDBJ databases">
        <title>Sorghum-associated microbial communities from plants grown in Nebraska, USA.</title>
        <authorList>
            <person name="Schachtman D."/>
        </authorList>
    </citation>
    <scope>NUCLEOTIDE SEQUENCE [LARGE SCALE GENOMIC DNA]</scope>
    <source>
        <strain evidence="1 2">BE124</strain>
    </source>
</reference>
<gene>
    <name evidence="1" type="ORF">J2W95_000175</name>
</gene>
<sequence length="75" mass="8701">MEKDKNSAGLCEDCNTSPSSTFEEIKHEIKYYTFNDFLEMSFFDSEKKSERIIFENLSKHDLICASIFIPPPNKA</sequence>
<dbReference type="EMBL" id="JAVDTX010000001">
    <property type="protein sequence ID" value="MDR6843495.1"/>
    <property type="molecule type" value="Genomic_DNA"/>
</dbReference>
<dbReference type="Proteomes" id="UP001261871">
    <property type="component" value="Unassembled WGS sequence"/>
</dbReference>
<name>A0ABU1RYR4_9FLAO</name>
<protein>
    <submittedName>
        <fullName evidence="1">Uncharacterized protein</fullName>
    </submittedName>
</protein>
<comment type="caution">
    <text evidence="1">The sequence shown here is derived from an EMBL/GenBank/DDBJ whole genome shotgun (WGS) entry which is preliminary data.</text>
</comment>
<organism evidence="1 2">
    <name type="scientific">Flavobacterium granuli</name>
    <dbReference type="NCBI Taxonomy" id="280093"/>
    <lineage>
        <taxon>Bacteria</taxon>
        <taxon>Pseudomonadati</taxon>
        <taxon>Bacteroidota</taxon>
        <taxon>Flavobacteriia</taxon>
        <taxon>Flavobacteriales</taxon>
        <taxon>Flavobacteriaceae</taxon>
        <taxon>Flavobacterium</taxon>
    </lineage>
</organism>